<feature type="region of interest" description="Disordered" evidence="9">
    <location>
        <begin position="1"/>
        <end position="37"/>
    </location>
</feature>
<evidence type="ECO:0000256" key="5">
    <source>
        <dbReference type="ARBA" id="ARBA00022833"/>
    </source>
</evidence>
<dbReference type="InterPro" id="IPR019786">
    <property type="entry name" value="Zinc_finger_PHD-type_CS"/>
</dbReference>
<evidence type="ECO:0000259" key="10">
    <source>
        <dbReference type="PROSITE" id="PS50016"/>
    </source>
</evidence>
<dbReference type="KEGG" id="goe:100898169"/>
<evidence type="ECO:0000256" key="2">
    <source>
        <dbReference type="ARBA" id="ARBA00022687"/>
    </source>
</evidence>
<dbReference type="InterPro" id="IPR011011">
    <property type="entry name" value="Znf_FYVE_PHD"/>
</dbReference>
<dbReference type="FunFam" id="3.30.40.10:FF:000107">
    <property type="entry name" value="pygopus homolog 1"/>
    <property type="match status" value="1"/>
</dbReference>
<dbReference type="GO" id="GO:0016055">
    <property type="term" value="P:Wnt signaling pathway"/>
    <property type="evidence" value="ECO:0007669"/>
    <property type="project" value="UniProtKB-KW"/>
</dbReference>
<dbReference type="GO" id="GO:0008270">
    <property type="term" value="F:zinc ion binding"/>
    <property type="evidence" value="ECO:0007669"/>
    <property type="project" value="UniProtKB-KW"/>
</dbReference>
<dbReference type="InterPro" id="IPR001965">
    <property type="entry name" value="Znf_PHD"/>
</dbReference>
<evidence type="ECO:0000313" key="12">
    <source>
        <dbReference type="RefSeq" id="XP_003741405.1"/>
    </source>
</evidence>
<reference evidence="12" key="1">
    <citation type="submission" date="2025-08" db="UniProtKB">
        <authorList>
            <consortium name="RefSeq"/>
        </authorList>
    </citation>
    <scope>IDENTIFICATION</scope>
</reference>
<comment type="subcellular location">
    <subcellularLocation>
        <location evidence="1">Nucleus</location>
    </subcellularLocation>
</comment>
<evidence type="ECO:0000313" key="11">
    <source>
        <dbReference type="Proteomes" id="UP000694867"/>
    </source>
</evidence>
<protein>
    <submittedName>
        <fullName evidence="12">Protein pygopus</fullName>
    </submittedName>
</protein>
<keyword evidence="11" id="KW-1185">Reference proteome</keyword>
<evidence type="ECO:0000256" key="8">
    <source>
        <dbReference type="PROSITE-ProRule" id="PRU00146"/>
    </source>
</evidence>
<dbReference type="Gene3D" id="3.30.40.10">
    <property type="entry name" value="Zinc/RING finger domain, C3HC4 (zinc finger)"/>
    <property type="match status" value="1"/>
</dbReference>
<keyword evidence="2" id="KW-0879">Wnt signaling pathway</keyword>
<evidence type="ECO:0000256" key="3">
    <source>
        <dbReference type="ARBA" id="ARBA00022723"/>
    </source>
</evidence>
<keyword evidence="5" id="KW-0862">Zinc</keyword>
<proteinExistence type="predicted"/>
<dbReference type="RefSeq" id="XP_003741405.1">
    <property type="nucleotide sequence ID" value="XM_003741357.1"/>
</dbReference>
<evidence type="ECO:0000256" key="1">
    <source>
        <dbReference type="ARBA" id="ARBA00004123"/>
    </source>
</evidence>
<dbReference type="CDD" id="cd15637">
    <property type="entry name" value="PHD_dPYGO"/>
    <property type="match status" value="1"/>
</dbReference>
<keyword evidence="6" id="KW-0539">Nucleus</keyword>
<dbReference type="Proteomes" id="UP000694867">
    <property type="component" value="Unplaced"/>
</dbReference>
<keyword evidence="3" id="KW-0479">Metal-binding</keyword>
<dbReference type="SMART" id="SM00249">
    <property type="entry name" value="PHD"/>
    <property type="match status" value="1"/>
</dbReference>
<evidence type="ECO:0000256" key="6">
    <source>
        <dbReference type="ARBA" id="ARBA00023242"/>
    </source>
</evidence>
<dbReference type="SUPFAM" id="SSF57903">
    <property type="entry name" value="FYVE/PHD zinc finger"/>
    <property type="match status" value="1"/>
</dbReference>
<keyword evidence="4 8" id="KW-0863">Zinc-finger</keyword>
<dbReference type="PROSITE" id="PS50016">
    <property type="entry name" value="ZF_PHD_2"/>
    <property type="match status" value="1"/>
</dbReference>
<dbReference type="InterPro" id="IPR013083">
    <property type="entry name" value="Znf_RING/FYVE/PHD"/>
</dbReference>
<dbReference type="GO" id="GO:0005634">
    <property type="term" value="C:nucleus"/>
    <property type="evidence" value="ECO:0007669"/>
    <property type="project" value="UniProtKB-SubCell"/>
</dbReference>
<dbReference type="PANTHER" id="PTHR23194:SF16">
    <property type="entry name" value="PROTEIN PYGOPUS"/>
    <property type="match status" value="1"/>
</dbReference>
<evidence type="ECO:0000256" key="4">
    <source>
        <dbReference type="ARBA" id="ARBA00022771"/>
    </source>
</evidence>
<accession>A0AAJ6VXB0</accession>
<dbReference type="Pfam" id="PF00628">
    <property type="entry name" value="PHD"/>
    <property type="match status" value="1"/>
</dbReference>
<dbReference type="AlphaFoldDB" id="A0AAJ6VXB0"/>
<name>A0AAJ6VXB0_9ACAR</name>
<dbReference type="GeneID" id="100898169"/>
<evidence type="ECO:0000256" key="7">
    <source>
        <dbReference type="ARBA" id="ARBA00037400"/>
    </source>
</evidence>
<organism evidence="11 12">
    <name type="scientific">Galendromus occidentalis</name>
    <name type="common">western predatory mite</name>
    <dbReference type="NCBI Taxonomy" id="34638"/>
    <lineage>
        <taxon>Eukaryota</taxon>
        <taxon>Metazoa</taxon>
        <taxon>Ecdysozoa</taxon>
        <taxon>Arthropoda</taxon>
        <taxon>Chelicerata</taxon>
        <taxon>Arachnida</taxon>
        <taxon>Acari</taxon>
        <taxon>Parasitiformes</taxon>
        <taxon>Mesostigmata</taxon>
        <taxon>Gamasina</taxon>
        <taxon>Phytoseioidea</taxon>
        <taxon>Phytoseiidae</taxon>
        <taxon>Typhlodrominae</taxon>
        <taxon>Galendromus</taxon>
    </lineage>
</organism>
<evidence type="ECO:0000256" key="9">
    <source>
        <dbReference type="SAM" id="MobiDB-lite"/>
    </source>
</evidence>
<feature type="domain" description="PHD-type" evidence="10">
    <location>
        <begin position="90"/>
        <end position="148"/>
    </location>
</feature>
<gene>
    <name evidence="12" type="primary">LOC100898169</name>
</gene>
<dbReference type="PANTHER" id="PTHR23194">
    <property type="entry name" value="PYGOPUS"/>
    <property type="match status" value="1"/>
</dbReference>
<dbReference type="InterPro" id="IPR052475">
    <property type="entry name" value="Wnt_Signal_Transd_Protein"/>
</dbReference>
<dbReference type="InterPro" id="IPR019787">
    <property type="entry name" value="Znf_PHD-finger"/>
</dbReference>
<comment type="function">
    <text evidence="7">Involved in signal transduction through the Wnt pathway.</text>
</comment>
<dbReference type="PROSITE" id="PS01359">
    <property type="entry name" value="ZF_PHD_1"/>
    <property type="match status" value="1"/>
</dbReference>
<sequence>MMRRECDDLDNGSLPNKQGRMDGCSPLGGPSPQHQGANLYLPPTPFQEKLIANNPFDDSHNASAHLKGNVAKNFPPGKGQYMSRENGGAMYPCGVCHKEVHDNDQAVFCEPGCNFWFHRICTGLTEAAFHMLTQEIAAEWVCDKCAVHNKVPLVRFKQ</sequence>